<dbReference type="InterPro" id="IPR012368">
    <property type="entry name" value="OxRdtase_Mopterin-bd_su_IorB"/>
</dbReference>
<dbReference type="InterPro" id="IPR008274">
    <property type="entry name" value="AldOxase/xan_DH_MoCoBD1"/>
</dbReference>
<proteinExistence type="predicted"/>
<dbReference type="Proteomes" id="UP001595630">
    <property type="component" value="Unassembled WGS sequence"/>
</dbReference>
<comment type="caution">
    <text evidence="2">The sequence shown here is derived from an EMBL/GenBank/DDBJ whole genome shotgun (WGS) entry which is preliminary data.</text>
</comment>
<reference evidence="3" key="1">
    <citation type="journal article" date="2019" name="Int. J. Syst. Evol. Microbiol.">
        <title>The Global Catalogue of Microorganisms (GCM) 10K type strain sequencing project: providing services to taxonomists for standard genome sequencing and annotation.</title>
        <authorList>
            <consortium name="The Broad Institute Genomics Platform"/>
            <consortium name="The Broad Institute Genome Sequencing Center for Infectious Disease"/>
            <person name="Wu L."/>
            <person name="Ma J."/>
        </authorList>
    </citation>
    <scope>NUCLEOTIDE SEQUENCE [LARGE SCALE GENOMIC DNA]</scope>
    <source>
        <strain evidence="3">KCTC 42447</strain>
    </source>
</reference>
<evidence type="ECO:0000313" key="2">
    <source>
        <dbReference type="EMBL" id="MFC3606186.1"/>
    </source>
</evidence>
<dbReference type="Pfam" id="PF02738">
    <property type="entry name" value="MoCoBD_1"/>
    <property type="match status" value="2"/>
</dbReference>
<dbReference type="PANTHER" id="PTHR47495">
    <property type="entry name" value="ALDEHYDE DEHYDROGENASE"/>
    <property type="match status" value="1"/>
</dbReference>
<evidence type="ECO:0000313" key="3">
    <source>
        <dbReference type="Proteomes" id="UP001595630"/>
    </source>
</evidence>
<dbReference type="PIRSF" id="PIRSF036389">
    <property type="entry name" value="IOR_B"/>
    <property type="match status" value="1"/>
</dbReference>
<dbReference type="InterPro" id="IPR052516">
    <property type="entry name" value="N-heterocyclic_Hydroxylase"/>
</dbReference>
<dbReference type="Gene3D" id="3.90.1170.50">
    <property type="entry name" value="Aldehyde oxidase/xanthine dehydrogenase, a/b hammerhead"/>
    <property type="match status" value="1"/>
</dbReference>
<dbReference type="InterPro" id="IPR000674">
    <property type="entry name" value="Ald_Oxase/Xan_DH_a/b"/>
</dbReference>
<accession>A0ABV7T3N6</accession>
<dbReference type="InterPro" id="IPR046867">
    <property type="entry name" value="AldOxase/xan_DH_MoCoBD2"/>
</dbReference>
<dbReference type="EMBL" id="JBHRXZ010000001">
    <property type="protein sequence ID" value="MFC3606186.1"/>
    <property type="molecule type" value="Genomic_DNA"/>
</dbReference>
<dbReference type="InterPro" id="IPR037165">
    <property type="entry name" value="AldOxase/xan_DH_Mopterin-bd_sf"/>
</dbReference>
<dbReference type="Gene3D" id="3.30.365.10">
    <property type="entry name" value="Aldehyde oxidase/xanthine dehydrogenase, molybdopterin binding domain"/>
    <property type="match status" value="4"/>
</dbReference>
<name>A0ABV7T3N6_9GAMM</name>
<protein>
    <submittedName>
        <fullName evidence="2">Molybdopterin cofactor-binding domain-containing protein</fullName>
    </submittedName>
</protein>
<dbReference type="PROSITE" id="PS51318">
    <property type="entry name" value="TAT"/>
    <property type="match status" value="1"/>
</dbReference>
<sequence>MSEGFDRRRFLGGLSALLVGFSLQHPLGALAVELVTGDEANRIDGVDKTLLDVGEVDAWLVLLEDGRVVIYSGKVELGTGVETALRQIVAEELCVAFASTSIIQGDTWLTPDQGLTAGSKTIQRGGAQLRRAAASARQELLSRAGEHLRLPAAALHCHDGRVRAADGRSLAFTELLDGEGFARRVDPDAALLPVARYRLVGTSVPRVDIPPKVFGDYRFVQDIRLPGMLHGRVLRPPCTGVSTPRARLRSIDDSALPAGAQLLREGNFVGVVAEDEWLAIQAARAVRLDWEVSRDLPPMSALHEHLLAGATREHRVQDKGDVETRFAQLEQVHEAEYRWPFQNHDSIGPSCAVADVGDDEATVWSGTQGVYPLRAALAELLGLDEHAVRVIFVEASGCYGHNGADDVAGDAALLSRLSGRPVRVQWSRADEHGWNPKGPAMVMRLRGGLDRHGEIAAWQFDNWSSTHSTRPGRAGGAATLLAGQLARGLELPDGASGNGRNAPVDYGFAHCRVISHVLPVSRSPLRPSALRGLGAVQNTFANESFMDELAHRVGIDPLEFRLRYLRDSRAQAVLERAARLAGWEPAPLAPPPRWDGSPVRGRGLSYVRYENENAYVGMVVEVEASLEGIRVLKVWVAHDCGLIVNPDGVRNQIEGNVLQTLSRTLKEEVRFHASGVSSLEWGSYPLLTFMEIPEVRIALIDRRNKPSVGAGEATSAAVPAAVANALFAATGVRLRQVPLTRERLRAGWEAG</sequence>
<gene>
    <name evidence="2" type="ORF">ACFOMF_00080</name>
</gene>
<dbReference type="InterPro" id="IPR006311">
    <property type="entry name" value="TAT_signal"/>
</dbReference>
<dbReference type="InterPro" id="IPR036856">
    <property type="entry name" value="Ald_Oxase/Xan_DH_a/b_sf"/>
</dbReference>
<dbReference type="Pfam" id="PF20256">
    <property type="entry name" value="MoCoBD_2"/>
    <property type="match status" value="2"/>
</dbReference>
<evidence type="ECO:0000259" key="1">
    <source>
        <dbReference type="SMART" id="SM01008"/>
    </source>
</evidence>
<dbReference type="PANTHER" id="PTHR47495:SF1">
    <property type="entry name" value="BLL3820 PROTEIN"/>
    <property type="match status" value="1"/>
</dbReference>
<dbReference type="SUPFAM" id="SSF54665">
    <property type="entry name" value="CO dehydrogenase molybdoprotein N-domain-like"/>
    <property type="match status" value="1"/>
</dbReference>
<keyword evidence="3" id="KW-1185">Reference proteome</keyword>
<dbReference type="SMART" id="SM01008">
    <property type="entry name" value="Ald_Xan_dh_C"/>
    <property type="match status" value="1"/>
</dbReference>
<dbReference type="SUPFAM" id="SSF56003">
    <property type="entry name" value="Molybdenum cofactor-binding domain"/>
    <property type="match status" value="2"/>
</dbReference>
<feature type="domain" description="Aldehyde oxidase/xanthine dehydrogenase a/b hammerhead" evidence="1">
    <location>
        <begin position="214"/>
        <end position="294"/>
    </location>
</feature>
<organism evidence="2 3">
    <name type="scientific">Stutzerimonas tarimensis</name>
    <dbReference type="NCBI Taxonomy" id="1507735"/>
    <lineage>
        <taxon>Bacteria</taxon>
        <taxon>Pseudomonadati</taxon>
        <taxon>Pseudomonadota</taxon>
        <taxon>Gammaproteobacteria</taxon>
        <taxon>Pseudomonadales</taxon>
        <taxon>Pseudomonadaceae</taxon>
        <taxon>Stutzerimonas</taxon>
    </lineage>
</organism>
<dbReference type="RefSeq" id="WP_386359922.1">
    <property type="nucleotide sequence ID" value="NZ_JBHRXZ010000001.1"/>
</dbReference>